<dbReference type="EMBL" id="LIXZ01000006">
    <property type="protein sequence ID" value="KPL59742.1"/>
    <property type="molecule type" value="Genomic_DNA"/>
</dbReference>
<feature type="transmembrane region" description="Helical" evidence="1">
    <location>
        <begin position="142"/>
        <end position="160"/>
    </location>
</feature>
<dbReference type="eggNOG" id="COG1266">
    <property type="taxonomic scope" value="Bacteria"/>
</dbReference>
<feature type="transmembrane region" description="Helical" evidence="1">
    <location>
        <begin position="113"/>
        <end position="135"/>
    </location>
</feature>
<sequence length="199" mass="23104">MQKQGEIIQQLTKKQLTFHLYFTQFLLLTIACVLGIFLFDTSSEFWKQLRFSPVILTVGVTSGLLIVMIDILLMKVLPAKYYDDGGVNAQIFTNRSMDEIALLAFFISVSEEVLFRGVLQFHFGLVISSIIFALIHFRYWAHWFLIINIVLLSFWIGFIYESTDNLLVTIIMHFVIDFLLGLHMRKNGRQRSKEGMSHE</sequence>
<dbReference type="InterPro" id="IPR003675">
    <property type="entry name" value="Rce1/LyrA-like_dom"/>
</dbReference>
<name>A0A0P6WUD2_9BACI</name>
<comment type="caution">
    <text evidence="3">The sequence shown here is derived from an EMBL/GenBank/DDBJ whole genome shotgun (WGS) entry which is preliminary data.</text>
</comment>
<evidence type="ECO:0000259" key="2">
    <source>
        <dbReference type="Pfam" id="PF02517"/>
    </source>
</evidence>
<dbReference type="RefSeq" id="WP_060672309.1">
    <property type="nucleotide sequence ID" value="NZ_JBCNGU010000018.1"/>
</dbReference>
<accession>A0A0P6WUD2</accession>
<dbReference type="PROSITE" id="PS51257">
    <property type="entry name" value="PROKAR_LIPOPROTEIN"/>
    <property type="match status" value="1"/>
</dbReference>
<dbReference type="GO" id="GO:0004175">
    <property type="term" value="F:endopeptidase activity"/>
    <property type="evidence" value="ECO:0007669"/>
    <property type="project" value="UniProtKB-ARBA"/>
</dbReference>
<keyword evidence="1" id="KW-0812">Transmembrane</keyword>
<dbReference type="Proteomes" id="UP000050398">
    <property type="component" value="Unassembled WGS sequence"/>
</dbReference>
<dbReference type="Pfam" id="PF02517">
    <property type="entry name" value="Rce1-like"/>
    <property type="match status" value="1"/>
</dbReference>
<feature type="transmembrane region" description="Helical" evidence="1">
    <location>
        <begin position="166"/>
        <end position="184"/>
    </location>
</feature>
<feature type="transmembrane region" description="Helical" evidence="1">
    <location>
        <begin position="51"/>
        <end position="74"/>
    </location>
</feature>
<feature type="transmembrane region" description="Helical" evidence="1">
    <location>
        <begin position="20"/>
        <end position="39"/>
    </location>
</feature>
<reference evidence="3 4" key="1">
    <citation type="submission" date="2015-08" db="EMBL/GenBank/DDBJ databases">
        <title>Draft Genome Sequence of Bacillus vietnamensis UCD-SED5.</title>
        <authorList>
            <person name="Lee R.D."/>
            <person name="Jospin G."/>
            <person name="Lang J.M."/>
            <person name="Coil D.A."/>
            <person name="Eisen J.A."/>
        </authorList>
    </citation>
    <scope>NUCLEOTIDE SEQUENCE [LARGE SCALE GENOMIC DNA]</scope>
    <source>
        <strain evidence="3 4">UCD-SED5</strain>
    </source>
</reference>
<keyword evidence="1" id="KW-1133">Transmembrane helix</keyword>
<gene>
    <name evidence="3" type="ORF">AM506_09770</name>
</gene>
<evidence type="ECO:0000313" key="3">
    <source>
        <dbReference type="EMBL" id="KPL59742.1"/>
    </source>
</evidence>
<protein>
    <recommendedName>
        <fullName evidence="2">CAAX prenyl protease 2/Lysostaphin resistance protein A-like domain-containing protein</fullName>
    </recommendedName>
</protein>
<evidence type="ECO:0000256" key="1">
    <source>
        <dbReference type="SAM" id="Phobius"/>
    </source>
</evidence>
<dbReference type="GO" id="GO:0080120">
    <property type="term" value="P:CAAX-box protein maturation"/>
    <property type="evidence" value="ECO:0007669"/>
    <property type="project" value="UniProtKB-ARBA"/>
</dbReference>
<dbReference type="OrthoDB" id="1523022at2"/>
<dbReference type="PATRIC" id="fig|218284.4.peg.3615"/>
<organism evidence="3 4">
    <name type="scientific">Rossellomorea vietnamensis</name>
    <dbReference type="NCBI Taxonomy" id="218284"/>
    <lineage>
        <taxon>Bacteria</taxon>
        <taxon>Bacillati</taxon>
        <taxon>Bacillota</taxon>
        <taxon>Bacilli</taxon>
        <taxon>Bacillales</taxon>
        <taxon>Bacillaceae</taxon>
        <taxon>Rossellomorea</taxon>
    </lineage>
</organism>
<evidence type="ECO:0000313" key="4">
    <source>
        <dbReference type="Proteomes" id="UP000050398"/>
    </source>
</evidence>
<keyword evidence="1" id="KW-0472">Membrane</keyword>
<dbReference type="AlphaFoldDB" id="A0A0P6WUD2"/>
<feature type="domain" description="CAAX prenyl protease 2/Lysostaphin resistance protein A-like" evidence="2">
    <location>
        <begin position="100"/>
        <end position="179"/>
    </location>
</feature>
<proteinExistence type="predicted"/>